<sequence>TRTPWLASWLEEPFGPWMGNSFKGHIDFGLASPRLLVEGRVQLLGVADHDLVTYQLRAYLEEDTRRWQPQRRLVAKEPADWEAGWADFAAGFDEAVEPLDLDRAWQLLSQAAENAMAEEHARPARPRALPGRPVIQERRQTRAKELQTLLERRLRRVARRASEAARNGDAKLRAKLDRDLDELETCRGLTALTTWWKHDIQDDVGAMARWITAQVTNEVCKAAGFGTERLRGFLDSLGPASPAAVREVHFDGHLLRRRARRAKRKAGGLDGWTGELVAALPLDFFDKLARLWTAVVKGGKAALAVLRWWGAPEWLASVLEDFYAGQERWVAVAGVFASSPVGAGASLLQGCPFSPLLLNAMMGVWSRYVQTQVDNLGVGIYLDDRSLWTRGRGAVQRLEAAARAGAWADSMLGFELHPNKLESFACNGEQREALMEYADVIGIPQCCLASRTGSRGTRLSTPRT</sequence>
<name>A0A812TA96_SYMPI</name>
<dbReference type="OrthoDB" id="423640at2759"/>
<protein>
    <submittedName>
        <fullName evidence="1">Cacna1c protein</fullName>
    </submittedName>
</protein>
<evidence type="ECO:0000313" key="1">
    <source>
        <dbReference type="EMBL" id="CAE7526608.1"/>
    </source>
</evidence>
<accession>A0A812TA96</accession>
<keyword evidence="2" id="KW-1185">Reference proteome</keyword>
<proteinExistence type="predicted"/>
<dbReference type="EMBL" id="CAJNIZ010030871">
    <property type="protein sequence ID" value="CAE7526608.1"/>
    <property type="molecule type" value="Genomic_DNA"/>
</dbReference>
<gene>
    <name evidence="1" type="primary">Cacna1c</name>
    <name evidence="1" type="ORF">SPIL2461_LOCUS13835</name>
</gene>
<dbReference type="AlphaFoldDB" id="A0A812TA96"/>
<dbReference type="Proteomes" id="UP000649617">
    <property type="component" value="Unassembled WGS sequence"/>
</dbReference>
<reference evidence="1" key="1">
    <citation type="submission" date="2021-02" db="EMBL/GenBank/DDBJ databases">
        <authorList>
            <person name="Dougan E. K."/>
            <person name="Rhodes N."/>
            <person name="Thang M."/>
            <person name="Chan C."/>
        </authorList>
    </citation>
    <scope>NUCLEOTIDE SEQUENCE</scope>
</reference>
<organism evidence="1 2">
    <name type="scientific">Symbiodinium pilosum</name>
    <name type="common">Dinoflagellate</name>
    <dbReference type="NCBI Taxonomy" id="2952"/>
    <lineage>
        <taxon>Eukaryota</taxon>
        <taxon>Sar</taxon>
        <taxon>Alveolata</taxon>
        <taxon>Dinophyceae</taxon>
        <taxon>Suessiales</taxon>
        <taxon>Symbiodiniaceae</taxon>
        <taxon>Symbiodinium</taxon>
    </lineage>
</organism>
<comment type="caution">
    <text evidence="1">The sequence shown here is derived from an EMBL/GenBank/DDBJ whole genome shotgun (WGS) entry which is preliminary data.</text>
</comment>
<evidence type="ECO:0000313" key="2">
    <source>
        <dbReference type="Proteomes" id="UP000649617"/>
    </source>
</evidence>
<feature type="non-terminal residue" evidence="1">
    <location>
        <position position="464"/>
    </location>
</feature>